<comment type="caution">
    <text evidence="1">The sequence shown here is derived from an EMBL/GenBank/DDBJ whole genome shotgun (WGS) entry which is preliminary data.</text>
</comment>
<organism evidence="1 2">
    <name type="scientific">Paenibacillus septentrionalis</name>
    <dbReference type="NCBI Taxonomy" id="429342"/>
    <lineage>
        <taxon>Bacteria</taxon>
        <taxon>Bacillati</taxon>
        <taxon>Bacillota</taxon>
        <taxon>Bacilli</taxon>
        <taxon>Bacillales</taxon>
        <taxon>Paenibacillaceae</taxon>
        <taxon>Paenibacillus</taxon>
    </lineage>
</organism>
<proteinExistence type="predicted"/>
<keyword evidence="2" id="KW-1185">Reference proteome</keyword>
<sequence length="155" mass="17472">MSYFMEKDAISGKHARAYVKIGDRREELFYAKSLEATIEKNKVDVPVLGKTNTPQRSAGWNGTGTLTVYYVTSVFRELMSEYIKTGKDFWFDLIVMNEQPGSSTGKQTVVLENCNIDSVIAARFDASSDDMLEEEMPFTFNGYQIQDTFNTITGA</sequence>
<dbReference type="RefSeq" id="WP_379236644.1">
    <property type="nucleotide sequence ID" value="NZ_JBHSTE010000005.1"/>
</dbReference>
<name>A0ABW1V8J5_9BACL</name>
<dbReference type="Proteomes" id="UP001596233">
    <property type="component" value="Unassembled WGS sequence"/>
</dbReference>
<evidence type="ECO:0000313" key="2">
    <source>
        <dbReference type="Proteomes" id="UP001596233"/>
    </source>
</evidence>
<accession>A0ABW1V8J5</accession>
<dbReference type="SUPFAM" id="SSF69279">
    <property type="entry name" value="Phage tail proteins"/>
    <property type="match status" value="1"/>
</dbReference>
<protein>
    <submittedName>
        <fullName evidence="1">Phage tail tube protein</fullName>
    </submittedName>
</protein>
<gene>
    <name evidence="1" type="ORF">ACFP56_16820</name>
</gene>
<dbReference type="InterPro" id="IPR038628">
    <property type="entry name" value="XkdM-like_sf"/>
</dbReference>
<dbReference type="Gene3D" id="2.30.110.40">
    <property type="entry name" value="Phage tail tube protein"/>
    <property type="match status" value="1"/>
</dbReference>
<dbReference type="EMBL" id="JBHSTE010000005">
    <property type="protein sequence ID" value="MFC6334293.1"/>
    <property type="molecule type" value="Genomic_DNA"/>
</dbReference>
<dbReference type="InterPro" id="IPR018989">
    <property type="entry name" value="DUF2001"/>
</dbReference>
<reference evidence="2" key="1">
    <citation type="journal article" date="2019" name="Int. J. Syst. Evol. Microbiol.">
        <title>The Global Catalogue of Microorganisms (GCM) 10K type strain sequencing project: providing services to taxonomists for standard genome sequencing and annotation.</title>
        <authorList>
            <consortium name="The Broad Institute Genomics Platform"/>
            <consortium name="The Broad Institute Genome Sequencing Center for Infectious Disease"/>
            <person name="Wu L."/>
            <person name="Ma J."/>
        </authorList>
    </citation>
    <scope>NUCLEOTIDE SEQUENCE [LARGE SCALE GENOMIC DNA]</scope>
    <source>
        <strain evidence="2">PCU 280</strain>
    </source>
</reference>
<dbReference type="Pfam" id="PF09393">
    <property type="entry name" value="DUF2001"/>
    <property type="match status" value="1"/>
</dbReference>
<evidence type="ECO:0000313" key="1">
    <source>
        <dbReference type="EMBL" id="MFC6334293.1"/>
    </source>
</evidence>